<feature type="transmembrane region" description="Helical" evidence="2">
    <location>
        <begin position="219"/>
        <end position="239"/>
    </location>
</feature>
<sequence length="251" mass="27415">MRGRRAARGARRALHGHLARGAARGLPRRAPGLQSCARRGGGALRRRARRHHRRGRVRAAVAPALRRGGAARRGAVRRGALERAVTPRQLNLLSLAVLLVVLALSWAAMPSGRIAVHFGAGGEPDSWGTRTELVGVVGSIVVAAWLFVAWLSHASDRLHWSMVNIPRKEFWSRPENEAVARERLAVDMALVNGWMIALVVAICPAMVLATRRGEMSGALGWYVVGVIALLCVVLTVVILRRNRFYRDVPEA</sequence>
<feature type="compositionally biased region" description="Low complexity" evidence="1">
    <location>
        <begin position="24"/>
        <end position="33"/>
    </location>
</feature>
<evidence type="ECO:0000256" key="2">
    <source>
        <dbReference type="SAM" id="Phobius"/>
    </source>
</evidence>
<feature type="transmembrane region" description="Helical" evidence="2">
    <location>
        <begin position="189"/>
        <end position="207"/>
    </location>
</feature>
<dbReference type="Pfam" id="PF07853">
    <property type="entry name" value="DUF1648"/>
    <property type="match status" value="1"/>
</dbReference>
<keyword evidence="2" id="KW-1133">Transmembrane helix</keyword>
<evidence type="ECO:0000313" key="5">
    <source>
        <dbReference type="Proteomes" id="UP000297025"/>
    </source>
</evidence>
<feature type="transmembrane region" description="Helical" evidence="2">
    <location>
        <begin position="90"/>
        <end position="109"/>
    </location>
</feature>
<dbReference type="AlphaFoldDB" id="A0A4P7UFY6"/>
<dbReference type="InterPro" id="IPR012867">
    <property type="entry name" value="DUF1648"/>
</dbReference>
<organism evidence="4 5">
    <name type="scientific">Nocardioides daphniae</name>
    <dbReference type="NCBI Taxonomy" id="402297"/>
    <lineage>
        <taxon>Bacteria</taxon>
        <taxon>Bacillati</taxon>
        <taxon>Actinomycetota</taxon>
        <taxon>Actinomycetes</taxon>
        <taxon>Propionibacteriales</taxon>
        <taxon>Nocardioidaceae</taxon>
        <taxon>Nocardioides</taxon>
    </lineage>
</organism>
<feature type="transmembrane region" description="Helical" evidence="2">
    <location>
        <begin position="133"/>
        <end position="152"/>
    </location>
</feature>
<evidence type="ECO:0000313" key="4">
    <source>
        <dbReference type="EMBL" id="QCC78188.1"/>
    </source>
</evidence>
<name>A0A4P7UFY6_9ACTN</name>
<dbReference type="Proteomes" id="UP000297025">
    <property type="component" value="Chromosome"/>
</dbReference>
<feature type="compositionally biased region" description="Basic residues" evidence="1">
    <location>
        <begin position="44"/>
        <end position="57"/>
    </location>
</feature>
<feature type="region of interest" description="Disordered" evidence="1">
    <location>
        <begin position="24"/>
        <end position="59"/>
    </location>
</feature>
<evidence type="ECO:0000256" key="1">
    <source>
        <dbReference type="SAM" id="MobiDB-lite"/>
    </source>
</evidence>
<keyword evidence="2" id="KW-0812">Transmembrane</keyword>
<protein>
    <submittedName>
        <fullName evidence="4">DUF1648 domain-containing protein</fullName>
    </submittedName>
</protein>
<reference evidence="4 5" key="1">
    <citation type="journal article" date="2008" name="Int. J. Syst. Evol. Microbiol.">
        <title>Nocardioides daphniae sp. nov., isolated from Daphnia cucullata (Crustacea: Cladocera).</title>
        <authorList>
            <person name="Toth E.M."/>
            <person name="Keki Z."/>
            <person name="Homonnay Z.G."/>
            <person name="Borsodi A.K."/>
            <person name="Marialigeti K."/>
            <person name="Schumann P."/>
        </authorList>
    </citation>
    <scope>NUCLEOTIDE SEQUENCE [LARGE SCALE GENOMIC DNA]</scope>
    <source>
        <strain evidence="4 5">JCM 16608</strain>
    </source>
</reference>
<accession>A0A4P7UFY6</accession>
<feature type="domain" description="DUF1648" evidence="3">
    <location>
        <begin position="95"/>
        <end position="134"/>
    </location>
</feature>
<dbReference type="EMBL" id="CP038462">
    <property type="protein sequence ID" value="QCC78188.1"/>
    <property type="molecule type" value="Genomic_DNA"/>
</dbReference>
<gene>
    <name evidence="4" type="ORF">E2C04_15120</name>
</gene>
<proteinExistence type="predicted"/>
<evidence type="ECO:0000259" key="3">
    <source>
        <dbReference type="Pfam" id="PF07853"/>
    </source>
</evidence>
<keyword evidence="2" id="KW-0472">Membrane</keyword>
<dbReference type="KEGG" id="ndp:E2C04_15120"/>